<evidence type="ECO:0000313" key="2">
    <source>
        <dbReference type="Proteomes" id="UP001364695"/>
    </source>
</evidence>
<gene>
    <name evidence="1" type="ORF">RV045_08025</name>
</gene>
<proteinExistence type="predicted"/>
<organism evidence="1 2">
    <name type="scientific">Amphibiibacter pelophylacis</name>
    <dbReference type="NCBI Taxonomy" id="1799477"/>
    <lineage>
        <taxon>Bacteria</taxon>
        <taxon>Pseudomonadati</taxon>
        <taxon>Pseudomonadota</taxon>
        <taxon>Betaproteobacteria</taxon>
        <taxon>Burkholderiales</taxon>
        <taxon>Sphaerotilaceae</taxon>
        <taxon>Amphibiibacter</taxon>
    </lineage>
</organism>
<reference evidence="1" key="1">
    <citation type="submission" date="2023-10" db="EMBL/GenBank/DDBJ databases">
        <title>Amphibacter perezi, gen. nov., sp. nov. a novel taxa of the family Comamonadaceae, class Betaproteobacteria isolated from the skin microbiota of Pelophylax perezi from different populations.</title>
        <authorList>
            <person name="Costa S."/>
            <person name="Proenca D.N."/>
            <person name="Lopes I."/>
            <person name="Morais P.V."/>
        </authorList>
    </citation>
    <scope>NUCLEOTIDE SEQUENCE</scope>
    <source>
        <strain evidence="1">SL12-8</strain>
    </source>
</reference>
<name>A0ACC6P2D6_9BURK</name>
<comment type="caution">
    <text evidence="1">The sequence shown here is derived from an EMBL/GenBank/DDBJ whole genome shotgun (WGS) entry which is preliminary data.</text>
</comment>
<protein>
    <submittedName>
        <fullName evidence="1">Extracellular solute-binding protein</fullName>
    </submittedName>
</protein>
<dbReference type="Proteomes" id="UP001364695">
    <property type="component" value="Unassembled WGS sequence"/>
</dbReference>
<sequence>MRKSCVFALCALAASSAMAQKTVLTVAAFPAVDEIVKAALPEWNKKHPDVEVKVVSREYADHHTAMTTALAASSGLPDVMTIEYGFLGRFSQSGGLENLAAAPYSAQQFEKRFVPFAWAQARDERQGQTAMPTDIGPGAMFYRNDILEKAGVKPEQLTTSWTSFVEAGKAVKAKTGSYLVAHARDVKDIVIRTGIPAGEGIYYNAKGESVVGTAPRFKKAFALAKSIRDQGLDAKINAWSNDWGEGLKRGTITVQMMGAWLGGHLQNWLAPNTAGLWRSTTLPEGVATSWGGTFYAIPKKAQNKALAWDLIQYLTLNKAQQQAAFEKFNAFPALIEAQSGPFFDQPVPFLGNQKARVTWRDTALKIAPTRVFRNDPIAEEIVNAELDQVLTRGKSVDQALADAQRMIQRRAQR</sequence>
<evidence type="ECO:0000313" key="1">
    <source>
        <dbReference type="EMBL" id="MEJ7138378.1"/>
    </source>
</evidence>
<dbReference type="EMBL" id="JAWDIE010000010">
    <property type="protein sequence ID" value="MEJ7138378.1"/>
    <property type="molecule type" value="Genomic_DNA"/>
</dbReference>
<keyword evidence="2" id="KW-1185">Reference proteome</keyword>
<accession>A0ACC6P2D6</accession>